<evidence type="ECO:0000256" key="5">
    <source>
        <dbReference type="ARBA" id="ARBA00022777"/>
    </source>
</evidence>
<sequence>MSRPPSTPPELPGFRYVEPLGTGGFADVFLYEQQMPRREVAVKVLLADRISSGAAQEFADEANVMAMLSTHPAIVTIYQAGVAGDGRPYLVMEYCPRPNLQQRARKETFSVAEALRVGIQVAGAVETAHRAGVLHRDIKPANILVTAYNRPALTDFGIASTTGATGEAAGMSIPWSPPESFAEPPQSGPRTDVWALGATLYTLLAGRSPFERPGERNSSADLIERIENAALTSTARPDVPESLERVLDRAMAKSPDDRYPSAVAFARALQKVQIELSHSVTPIDIVDDHPPAEDLDDDGDGLTRVREIVSIDPDAGFTRPSATTQRKGGPAVAADVPRFDAPPVAAAGDTGAVDDATQMRAPATQTPATDDERTLLRPPRIVAPYPAPPTESPVAVASAPPRPTRKGLWIALSAAAAVLVVIGGIVGLNVLASTISTPPETVETSEPQDVVSDFVPKVAELTGSRQGEVIVFTWLNRDPQEGDTFIWSRVQVSGEVDPQQTEEPVAQLPVAEGTLCVDVMLRRDDGRVSEPVRGCVDG</sequence>
<organism evidence="11 12">
    <name type="scientific">Microbacterium lacus</name>
    <dbReference type="NCBI Taxonomy" id="415217"/>
    <lineage>
        <taxon>Bacteria</taxon>
        <taxon>Bacillati</taxon>
        <taxon>Actinomycetota</taxon>
        <taxon>Actinomycetes</taxon>
        <taxon>Micrococcales</taxon>
        <taxon>Microbacteriaceae</taxon>
        <taxon>Microbacterium</taxon>
    </lineage>
</organism>
<evidence type="ECO:0000256" key="3">
    <source>
        <dbReference type="ARBA" id="ARBA00022679"/>
    </source>
</evidence>
<reference evidence="11 12" key="1">
    <citation type="journal article" date="2019" name="Int. J. Syst. Evol. Microbiol.">
        <title>The Global Catalogue of Microorganisms (GCM) 10K type strain sequencing project: providing services to taxonomists for standard genome sequencing and annotation.</title>
        <authorList>
            <consortium name="The Broad Institute Genomics Platform"/>
            <consortium name="The Broad Institute Genome Sequencing Center for Infectious Disease"/>
            <person name="Wu L."/>
            <person name="Ma J."/>
        </authorList>
    </citation>
    <scope>NUCLEOTIDE SEQUENCE [LARGE SCALE GENOMIC DNA]</scope>
    <source>
        <strain evidence="11 12">JCM 15575</strain>
    </source>
</reference>
<keyword evidence="9" id="KW-0472">Membrane</keyword>
<comment type="caution">
    <text evidence="11">The sequence shown here is derived from an EMBL/GenBank/DDBJ whole genome shotgun (WGS) entry which is preliminary data.</text>
</comment>
<evidence type="ECO:0000256" key="2">
    <source>
        <dbReference type="ARBA" id="ARBA00022527"/>
    </source>
</evidence>
<dbReference type="InterPro" id="IPR017441">
    <property type="entry name" value="Protein_kinase_ATP_BS"/>
</dbReference>
<evidence type="ECO:0000256" key="8">
    <source>
        <dbReference type="SAM" id="MobiDB-lite"/>
    </source>
</evidence>
<dbReference type="InterPro" id="IPR000719">
    <property type="entry name" value="Prot_kinase_dom"/>
</dbReference>
<dbReference type="PANTHER" id="PTHR43289">
    <property type="entry name" value="MITOGEN-ACTIVATED PROTEIN KINASE KINASE KINASE 20-RELATED"/>
    <property type="match status" value="1"/>
</dbReference>
<evidence type="ECO:0000256" key="4">
    <source>
        <dbReference type="ARBA" id="ARBA00022741"/>
    </source>
</evidence>
<dbReference type="SMART" id="SM00220">
    <property type="entry name" value="S_TKc"/>
    <property type="match status" value="1"/>
</dbReference>
<evidence type="ECO:0000313" key="11">
    <source>
        <dbReference type="EMBL" id="GAA1680786.1"/>
    </source>
</evidence>
<proteinExistence type="predicted"/>
<feature type="binding site" evidence="7">
    <location>
        <position position="43"/>
    </location>
    <ligand>
        <name>ATP</name>
        <dbReference type="ChEBI" id="CHEBI:30616"/>
    </ligand>
</feature>
<evidence type="ECO:0000259" key="10">
    <source>
        <dbReference type="PROSITE" id="PS50011"/>
    </source>
</evidence>
<feature type="transmembrane region" description="Helical" evidence="9">
    <location>
        <begin position="408"/>
        <end position="431"/>
    </location>
</feature>
<dbReference type="CDD" id="cd14014">
    <property type="entry name" value="STKc_PknB_like"/>
    <property type="match status" value="1"/>
</dbReference>
<dbReference type="EMBL" id="BAAAPK010000001">
    <property type="protein sequence ID" value="GAA1680786.1"/>
    <property type="molecule type" value="Genomic_DNA"/>
</dbReference>
<evidence type="ECO:0000313" key="12">
    <source>
        <dbReference type="Proteomes" id="UP001500596"/>
    </source>
</evidence>
<keyword evidence="5 11" id="KW-0418">Kinase</keyword>
<evidence type="ECO:0000256" key="9">
    <source>
        <dbReference type="SAM" id="Phobius"/>
    </source>
</evidence>
<feature type="domain" description="Protein kinase" evidence="10">
    <location>
        <begin position="14"/>
        <end position="281"/>
    </location>
</feature>
<dbReference type="Gene3D" id="1.10.510.10">
    <property type="entry name" value="Transferase(Phosphotransferase) domain 1"/>
    <property type="match status" value="1"/>
</dbReference>
<evidence type="ECO:0000256" key="7">
    <source>
        <dbReference type="PROSITE-ProRule" id="PRU10141"/>
    </source>
</evidence>
<keyword evidence="3" id="KW-0808">Transferase</keyword>
<feature type="region of interest" description="Disordered" evidence="8">
    <location>
        <begin position="314"/>
        <end position="336"/>
    </location>
</feature>
<evidence type="ECO:0000256" key="1">
    <source>
        <dbReference type="ARBA" id="ARBA00012513"/>
    </source>
</evidence>
<dbReference type="Proteomes" id="UP001500596">
    <property type="component" value="Unassembled WGS sequence"/>
</dbReference>
<keyword evidence="4 7" id="KW-0547">Nucleotide-binding</keyword>
<dbReference type="PROSITE" id="PS50011">
    <property type="entry name" value="PROTEIN_KINASE_DOM"/>
    <property type="match status" value="1"/>
</dbReference>
<dbReference type="PROSITE" id="PS00107">
    <property type="entry name" value="PROTEIN_KINASE_ATP"/>
    <property type="match status" value="1"/>
</dbReference>
<keyword evidence="9" id="KW-0812">Transmembrane</keyword>
<keyword evidence="2" id="KW-0723">Serine/threonine-protein kinase</keyword>
<keyword evidence="12" id="KW-1185">Reference proteome</keyword>
<evidence type="ECO:0000256" key="6">
    <source>
        <dbReference type="ARBA" id="ARBA00022840"/>
    </source>
</evidence>
<dbReference type="InterPro" id="IPR011009">
    <property type="entry name" value="Kinase-like_dom_sf"/>
</dbReference>
<keyword evidence="6 7" id="KW-0067">ATP-binding</keyword>
<dbReference type="Pfam" id="PF00069">
    <property type="entry name" value="Pkinase"/>
    <property type="match status" value="1"/>
</dbReference>
<dbReference type="GO" id="GO:0016301">
    <property type="term" value="F:kinase activity"/>
    <property type="evidence" value="ECO:0007669"/>
    <property type="project" value="UniProtKB-KW"/>
</dbReference>
<dbReference type="SUPFAM" id="SSF56112">
    <property type="entry name" value="Protein kinase-like (PK-like)"/>
    <property type="match status" value="1"/>
</dbReference>
<dbReference type="EC" id="2.7.11.1" evidence="1"/>
<accession>A0ABN2H2A9</accession>
<dbReference type="PROSITE" id="PS00108">
    <property type="entry name" value="PROTEIN_KINASE_ST"/>
    <property type="match status" value="1"/>
</dbReference>
<protein>
    <recommendedName>
        <fullName evidence="1">non-specific serine/threonine protein kinase</fullName>
        <ecNumber evidence="1">2.7.11.1</ecNumber>
    </recommendedName>
</protein>
<gene>
    <name evidence="11" type="ORF">GCM10009807_25910</name>
</gene>
<dbReference type="PANTHER" id="PTHR43289:SF6">
    <property type="entry name" value="SERINE_THREONINE-PROTEIN KINASE NEKL-3"/>
    <property type="match status" value="1"/>
</dbReference>
<name>A0ABN2H2A9_9MICO</name>
<dbReference type="InterPro" id="IPR008271">
    <property type="entry name" value="Ser/Thr_kinase_AS"/>
</dbReference>
<keyword evidence="9" id="KW-1133">Transmembrane helix</keyword>
<dbReference type="RefSeq" id="WP_344055235.1">
    <property type="nucleotide sequence ID" value="NZ_BAAAPK010000001.1"/>
</dbReference>